<dbReference type="RefSeq" id="WP_116978560.1">
    <property type="nucleotide sequence ID" value="NZ_QPMM01000016.1"/>
</dbReference>
<dbReference type="InterPro" id="IPR000835">
    <property type="entry name" value="HTH_MarR-typ"/>
</dbReference>
<dbReference type="PANTHER" id="PTHR33164">
    <property type="entry name" value="TRANSCRIPTIONAL REGULATOR, MARR FAMILY"/>
    <property type="match status" value="1"/>
</dbReference>
<gene>
    <name evidence="5" type="ORF">DVR12_25070</name>
</gene>
<evidence type="ECO:0000313" key="5">
    <source>
        <dbReference type="EMBL" id="RFS19082.1"/>
    </source>
</evidence>
<dbReference type="EMBL" id="QPMM01000016">
    <property type="protein sequence ID" value="RFS19082.1"/>
    <property type="molecule type" value="Genomic_DNA"/>
</dbReference>
<protein>
    <submittedName>
        <fullName evidence="5">MarR family transcriptional regulator</fullName>
    </submittedName>
</protein>
<dbReference type="GO" id="GO:0003677">
    <property type="term" value="F:DNA binding"/>
    <property type="evidence" value="ECO:0007669"/>
    <property type="project" value="UniProtKB-KW"/>
</dbReference>
<keyword evidence="1" id="KW-0805">Transcription regulation</keyword>
<dbReference type="OrthoDB" id="996843at2"/>
<dbReference type="Gene3D" id="1.10.10.10">
    <property type="entry name" value="Winged helix-like DNA-binding domain superfamily/Winged helix DNA-binding domain"/>
    <property type="match status" value="1"/>
</dbReference>
<dbReference type="InterPro" id="IPR036388">
    <property type="entry name" value="WH-like_DNA-bd_sf"/>
</dbReference>
<dbReference type="PANTHER" id="PTHR33164:SF64">
    <property type="entry name" value="TRANSCRIPTIONAL REGULATOR SLYA"/>
    <property type="match status" value="1"/>
</dbReference>
<dbReference type="PRINTS" id="PR00598">
    <property type="entry name" value="HTHMARR"/>
</dbReference>
<dbReference type="SMART" id="SM00347">
    <property type="entry name" value="HTH_MARR"/>
    <property type="match status" value="1"/>
</dbReference>
<dbReference type="GO" id="GO:0003700">
    <property type="term" value="F:DNA-binding transcription factor activity"/>
    <property type="evidence" value="ECO:0007669"/>
    <property type="project" value="InterPro"/>
</dbReference>
<proteinExistence type="predicted"/>
<dbReference type="PROSITE" id="PS01117">
    <property type="entry name" value="HTH_MARR_1"/>
    <property type="match status" value="1"/>
</dbReference>
<organism evidence="5 6">
    <name type="scientific">Chitinophaga silvatica</name>
    <dbReference type="NCBI Taxonomy" id="2282649"/>
    <lineage>
        <taxon>Bacteria</taxon>
        <taxon>Pseudomonadati</taxon>
        <taxon>Bacteroidota</taxon>
        <taxon>Chitinophagia</taxon>
        <taxon>Chitinophagales</taxon>
        <taxon>Chitinophagaceae</taxon>
        <taxon>Chitinophaga</taxon>
    </lineage>
</organism>
<evidence type="ECO:0000256" key="3">
    <source>
        <dbReference type="ARBA" id="ARBA00023163"/>
    </source>
</evidence>
<keyword evidence="3" id="KW-0804">Transcription</keyword>
<evidence type="ECO:0000259" key="4">
    <source>
        <dbReference type="PROSITE" id="PS50995"/>
    </source>
</evidence>
<evidence type="ECO:0000313" key="6">
    <source>
        <dbReference type="Proteomes" id="UP000260644"/>
    </source>
</evidence>
<dbReference type="Proteomes" id="UP000260644">
    <property type="component" value="Unassembled WGS sequence"/>
</dbReference>
<dbReference type="InterPro" id="IPR039422">
    <property type="entry name" value="MarR/SlyA-like"/>
</dbReference>
<dbReference type="Pfam" id="PF01047">
    <property type="entry name" value="MarR"/>
    <property type="match status" value="1"/>
</dbReference>
<comment type="caution">
    <text evidence="5">The sequence shown here is derived from an EMBL/GenBank/DDBJ whole genome shotgun (WGS) entry which is preliminary data.</text>
</comment>
<dbReference type="SUPFAM" id="SSF46785">
    <property type="entry name" value="Winged helix' DNA-binding domain"/>
    <property type="match status" value="1"/>
</dbReference>
<dbReference type="PROSITE" id="PS50995">
    <property type="entry name" value="HTH_MARR_2"/>
    <property type="match status" value="1"/>
</dbReference>
<dbReference type="InterPro" id="IPR036390">
    <property type="entry name" value="WH_DNA-bd_sf"/>
</dbReference>
<dbReference type="GO" id="GO:0006950">
    <property type="term" value="P:response to stress"/>
    <property type="evidence" value="ECO:0007669"/>
    <property type="project" value="TreeGrafter"/>
</dbReference>
<evidence type="ECO:0000256" key="2">
    <source>
        <dbReference type="ARBA" id="ARBA00023125"/>
    </source>
</evidence>
<reference evidence="5 6" key="1">
    <citation type="submission" date="2018-07" db="EMBL/GenBank/DDBJ databases">
        <title>Chitinophaga K2CV101002-2 sp. nov., isolated from a monsoon evergreen broad-leaved forest soil.</title>
        <authorList>
            <person name="Lv Y."/>
        </authorList>
    </citation>
    <scope>NUCLEOTIDE SEQUENCE [LARGE SCALE GENOMIC DNA]</scope>
    <source>
        <strain evidence="5 6">GDMCC 1.1288</strain>
    </source>
</reference>
<dbReference type="AlphaFoldDB" id="A0A3E1Y342"/>
<keyword evidence="6" id="KW-1185">Reference proteome</keyword>
<keyword evidence="2" id="KW-0238">DNA-binding</keyword>
<feature type="domain" description="HTH marR-type" evidence="4">
    <location>
        <begin position="11"/>
        <end position="146"/>
    </location>
</feature>
<name>A0A3E1Y342_9BACT</name>
<evidence type="ECO:0000256" key="1">
    <source>
        <dbReference type="ARBA" id="ARBA00023015"/>
    </source>
</evidence>
<accession>A0A3E1Y342</accession>
<dbReference type="InterPro" id="IPR023187">
    <property type="entry name" value="Tscrpt_reg_MarR-type_CS"/>
</dbReference>
<sequence>MRNSEITERLRLNIASAVIRTHTAYRLKLLQVFMQAGIDITPDMYFVLKYLWAGGDGSKQQELANKTGKDKASLTKLLDNLEKRELVQRTTDERDKRSKRIWLTLPGKRLKEKVYPLALSVVELAEQGVAHIDLQQAQSILEMVYNNIKR</sequence>